<protein>
    <submittedName>
        <fullName evidence="11">Chemotaxis protein</fullName>
    </submittedName>
</protein>
<comment type="caution">
    <text evidence="11">The sequence shown here is derived from an EMBL/GenBank/DDBJ whole genome shotgun (WGS) entry which is preliminary data.</text>
</comment>
<evidence type="ECO:0000256" key="4">
    <source>
        <dbReference type="ARBA" id="ARBA00023224"/>
    </source>
</evidence>
<evidence type="ECO:0000256" key="3">
    <source>
        <dbReference type="ARBA" id="ARBA00023136"/>
    </source>
</evidence>
<feature type="transmembrane region" description="Helical" evidence="8">
    <location>
        <begin position="9"/>
        <end position="31"/>
    </location>
</feature>
<comment type="subcellular location">
    <subcellularLocation>
        <location evidence="1">Cell membrane</location>
    </subcellularLocation>
</comment>
<evidence type="ECO:0000256" key="5">
    <source>
        <dbReference type="ARBA" id="ARBA00029447"/>
    </source>
</evidence>
<dbReference type="Pfam" id="PF00015">
    <property type="entry name" value="MCPsignal"/>
    <property type="match status" value="1"/>
</dbReference>
<dbReference type="GO" id="GO:0007165">
    <property type="term" value="P:signal transduction"/>
    <property type="evidence" value="ECO:0007669"/>
    <property type="project" value="UniProtKB-KW"/>
</dbReference>
<evidence type="ECO:0000259" key="9">
    <source>
        <dbReference type="PROSITE" id="PS50111"/>
    </source>
</evidence>
<dbReference type="GO" id="GO:0005886">
    <property type="term" value="C:plasma membrane"/>
    <property type="evidence" value="ECO:0007669"/>
    <property type="project" value="UniProtKB-SubCell"/>
</dbReference>
<keyword evidence="8" id="KW-1133">Transmembrane helix</keyword>
<organism evidence="11 12">
    <name type="scientific">Bacillus coahuilensis p1.1.43</name>
    <dbReference type="NCBI Taxonomy" id="1150625"/>
    <lineage>
        <taxon>Bacteria</taxon>
        <taxon>Bacillati</taxon>
        <taxon>Bacillota</taxon>
        <taxon>Bacilli</taxon>
        <taxon>Bacillales</taxon>
        <taxon>Bacillaceae</taxon>
        <taxon>Bacillus</taxon>
    </lineage>
</organism>
<evidence type="ECO:0000259" key="10">
    <source>
        <dbReference type="PROSITE" id="PS50885"/>
    </source>
</evidence>
<gene>
    <name evidence="11" type="ORF">Q75_16420</name>
</gene>
<dbReference type="PROSITE" id="PS50111">
    <property type="entry name" value="CHEMOTAXIS_TRANSDUC_2"/>
    <property type="match status" value="1"/>
</dbReference>
<dbReference type="PANTHER" id="PTHR32089:SF112">
    <property type="entry name" value="LYSOZYME-LIKE PROTEIN-RELATED"/>
    <property type="match status" value="1"/>
</dbReference>
<dbReference type="AlphaFoldDB" id="A0A147K4A4"/>
<dbReference type="PATRIC" id="fig|1150625.3.peg.3446"/>
<reference evidence="11 12" key="1">
    <citation type="journal article" date="2016" name="Front. Microbiol.">
        <title>Microevolution Analysis of Bacillus coahuilensis Unveils Differences in Phosphorus Acquisition Strategies and Their Regulation.</title>
        <authorList>
            <person name="Gomez-Lunar Z."/>
            <person name="Hernandez-Gonzalez I."/>
            <person name="Rodriguez-Torres M.D."/>
            <person name="Souza V."/>
            <person name="Olmedo-Alvarez G."/>
        </authorList>
    </citation>
    <scope>NUCLEOTIDE SEQUENCE [LARGE SCALE GENOMIC DNA]</scope>
    <source>
        <strain evidence="12">p1.1.43</strain>
    </source>
</reference>
<evidence type="ECO:0000313" key="12">
    <source>
        <dbReference type="Proteomes" id="UP000074108"/>
    </source>
</evidence>
<keyword evidence="4 6" id="KW-0807">Transducer</keyword>
<evidence type="ECO:0000256" key="7">
    <source>
        <dbReference type="SAM" id="Coils"/>
    </source>
</evidence>
<dbReference type="Pfam" id="PF00672">
    <property type="entry name" value="HAMP"/>
    <property type="match status" value="1"/>
</dbReference>
<dbReference type="InterPro" id="IPR004089">
    <property type="entry name" value="MCPsignal_dom"/>
</dbReference>
<keyword evidence="3 8" id="KW-0472">Membrane</keyword>
<evidence type="ECO:0000256" key="1">
    <source>
        <dbReference type="ARBA" id="ARBA00004236"/>
    </source>
</evidence>
<feature type="coiled-coil region" evidence="7">
    <location>
        <begin position="215"/>
        <end position="242"/>
    </location>
</feature>
<dbReference type="Gene3D" id="1.10.287.950">
    <property type="entry name" value="Methyl-accepting chemotaxis protein"/>
    <property type="match status" value="1"/>
</dbReference>
<evidence type="ECO:0000256" key="8">
    <source>
        <dbReference type="SAM" id="Phobius"/>
    </source>
</evidence>
<dbReference type="GO" id="GO:0006935">
    <property type="term" value="P:chemotaxis"/>
    <property type="evidence" value="ECO:0007669"/>
    <property type="project" value="InterPro"/>
</dbReference>
<dbReference type="EMBL" id="LDYG01000053">
    <property type="protein sequence ID" value="KUP04168.1"/>
    <property type="molecule type" value="Genomic_DNA"/>
</dbReference>
<keyword evidence="8" id="KW-0812">Transmembrane</keyword>
<keyword evidence="12" id="KW-1185">Reference proteome</keyword>
<feature type="domain" description="Methyl-accepting transducer" evidence="9">
    <location>
        <begin position="137"/>
        <end position="387"/>
    </location>
</feature>
<evidence type="ECO:0000256" key="6">
    <source>
        <dbReference type="PROSITE-ProRule" id="PRU00284"/>
    </source>
</evidence>
<comment type="similarity">
    <text evidence="5">Belongs to the methyl-accepting chemotaxis (MCP) protein family.</text>
</comment>
<feature type="domain" description="HAMP" evidence="10">
    <location>
        <begin position="65"/>
        <end position="118"/>
    </location>
</feature>
<keyword evidence="2" id="KW-1003">Cell membrane</keyword>
<dbReference type="OrthoDB" id="2489132at2"/>
<name>A0A147K4A4_9BACI</name>
<sequence length="423" mass="46045">MNKSLRGKFVGFTTLLAVITYSFTALFLFYVKPTFFSAVSDGAFMLITLVLGIFWSGVLAFFAAQYIISPLKKLEKAANLASEGHIESDVPLPKGKDEIYSLTNSFNKMLENLRLMVGRIEENSSSTASKVEYITQASTGAKESASTVARAMNEISNGAEQSASAVQQTAESVEMVTKIAEQVQEKAKSSQAVSNEMLQSLEETKTIVHSLVKGMENVARDNEDSLQAVKRLEENAKKVEQIIQLVGDISGQTNLLALNASIEAARAGEHGKGFAVVAEEVRKLADESSSAVNGISDLIKTIQQDVYQVVEKISNQVTMVQQEAGKGTKTNDSFAHMTTTITQVVQEVDGISTLIEKQMDAIHHTSHQSQEVAAISEETSAAAAEVAVSTEEQAKAIFEVNELVKELYLESEKMKKTVEKFHL</sequence>
<accession>A0A147K4A4</accession>
<dbReference type="InterPro" id="IPR004090">
    <property type="entry name" value="Chemotax_Me-accpt_rcpt"/>
</dbReference>
<dbReference type="PRINTS" id="PR00260">
    <property type="entry name" value="CHEMTRNSDUCR"/>
</dbReference>
<keyword evidence="7" id="KW-0175">Coiled coil</keyword>
<dbReference type="STRING" id="1150625.Q75_16420"/>
<dbReference type="PROSITE" id="PS50885">
    <property type="entry name" value="HAMP"/>
    <property type="match status" value="1"/>
</dbReference>
<evidence type="ECO:0000256" key="2">
    <source>
        <dbReference type="ARBA" id="ARBA00022475"/>
    </source>
</evidence>
<dbReference type="CDD" id="cd06225">
    <property type="entry name" value="HAMP"/>
    <property type="match status" value="1"/>
</dbReference>
<proteinExistence type="inferred from homology"/>
<dbReference type="PANTHER" id="PTHR32089">
    <property type="entry name" value="METHYL-ACCEPTING CHEMOTAXIS PROTEIN MCPB"/>
    <property type="match status" value="1"/>
</dbReference>
<dbReference type="InterPro" id="IPR003660">
    <property type="entry name" value="HAMP_dom"/>
</dbReference>
<dbReference type="GO" id="GO:0004888">
    <property type="term" value="F:transmembrane signaling receptor activity"/>
    <property type="evidence" value="ECO:0007669"/>
    <property type="project" value="InterPro"/>
</dbReference>
<dbReference type="SUPFAM" id="SSF58104">
    <property type="entry name" value="Methyl-accepting chemotaxis protein (MCP) signaling domain"/>
    <property type="match status" value="1"/>
</dbReference>
<dbReference type="SMART" id="SM00283">
    <property type="entry name" value="MA"/>
    <property type="match status" value="1"/>
</dbReference>
<dbReference type="Proteomes" id="UP000074108">
    <property type="component" value="Unassembled WGS sequence"/>
</dbReference>
<evidence type="ECO:0000313" key="11">
    <source>
        <dbReference type="EMBL" id="KUP04168.1"/>
    </source>
</evidence>
<feature type="transmembrane region" description="Helical" evidence="8">
    <location>
        <begin position="43"/>
        <end position="68"/>
    </location>
</feature>
<dbReference type="SMART" id="SM00304">
    <property type="entry name" value="HAMP"/>
    <property type="match status" value="1"/>
</dbReference>